<dbReference type="Proteomes" id="UP000199372">
    <property type="component" value="Unassembled WGS sequence"/>
</dbReference>
<dbReference type="Pfam" id="PF07729">
    <property type="entry name" value="FCD"/>
    <property type="match status" value="1"/>
</dbReference>
<evidence type="ECO:0000256" key="1">
    <source>
        <dbReference type="ARBA" id="ARBA00023015"/>
    </source>
</evidence>
<dbReference type="InterPro" id="IPR036388">
    <property type="entry name" value="WH-like_DNA-bd_sf"/>
</dbReference>
<protein>
    <submittedName>
        <fullName evidence="5">DNA-binding transcriptional regulator, FadR family</fullName>
    </submittedName>
</protein>
<dbReference type="GO" id="GO:0003677">
    <property type="term" value="F:DNA binding"/>
    <property type="evidence" value="ECO:0007669"/>
    <property type="project" value="UniProtKB-KW"/>
</dbReference>
<reference evidence="6" key="1">
    <citation type="submission" date="2016-10" db="EMBL/GenBank/DDBJ databases">
        <authorList>
            <person name="Varghese N."/>
            <person name="Submissions S."/>
        </authorList>
    </citation>
    <scope>NUCLEOTIDE SEQUENCE [LARGE SCALE GENOMIC DNA]</scope>
    <source>
        <strain evidence="6">DSM 26893</strain>
    </source>
</reference>
<sequence>MAASLSVSRETVRGAIGILAGHGILRVTHGARTAVASADTGAFAAGRTVPAIGMHNDLSSVYEARLLIERYLARRAANLVDAALLNELQGSLDAQRACGGDAVRFLLCDRDFHSLIYQAGGNEILSDTAMILYNHLLEFRRRIVSSPGAIQQSIAEHTAIVDALGQRDADAVERAVTAHTNRIHETTRAFLKAKMT</sequence>
<dbReference type="Gene3D" id="1.10.10.10">
    <property type="entry name" value="Winged helix-like DNA-binding domain superfamily/Winged helix DNA-binding domain"/>
    <property type="match status" value="1"/>
</dbReference>
<proteinExistence type="predicted"/>
<evidence type="ECO:0000256" key="3">
    <source>
        <dbReference type="ARBA" id="ARBA00023163"/>
    </source>
</evidence>
<keyword evidence="6" id="KW-1185">Reference proteome</keyword>
<feature type="domain" description="GntR C-terminal" evidence="4">
    <location>
        <begin position="60"/>
        <end position="182"/>
    </location>
</feature>
<keyword evidence="2 5" id="KW-0238">DNA-binding</keyword>
<dbReference type="PANTHER" id="PTHR43537:SF51">
    <property type="entry name" value="HTH-TYPE TRANSCRIPTIONAL REGULATOR LGOR-RELATED"/>
    <property type="match status" value="1"/>
</dbReference>
<keyword evidence="3" id="KW-0804">Transcription</keyword>
<evidence type="ECO:0000313" key="6">
    <source>
        <dbReference type="Proteomes" id="UP000199372"/>
    </source>
</evidence>
<evidence type="ECO:0000256" key="2">
    <source>
        <dbReference type="ARBA" id="ARBA00023125"/>
    </source>
</evidence>
<dbReference type="SUPFAM" id="SSF46785">
    <property type="entry name" value="Winged helix' DNA-binding domain"/>
    <property type="match status" value="1"/>
</dbReference>
<dbReference type="AlphaFoldDB" id="A0A1H8L189"/>
<dbReference type="SMART" id="SM00895">
    <property type="entry name" value="FCD"/>
    <property type="match status" value="1"/>
</dbReference>
<dbReference type="InterPro" id="IPR008920">
    <property type="entry name" value="TF_FadR/GntR_C"/>
</dbReference>
<dbReference type="Gene3D" id="1.20.120.530">
    <property type="entry name" value="GntR ligand-binding domain-like"/>
    <property type="match status" value="1"/>
</dbReference>
<dbReference type="EMBL" id="FOCM01000009">
    <property type="protein sequence ID" value="SEN98428.1"/>
    <property type="molecule type" value="Genomic_DNA"/>
</dbReference>
<dbReference type="InterPro" id="IPR011711">
    <property type="entry name" value="GntR_C"/>
</dbReference>
<dbReference type="PANTHER" id="PTHR43537">
    <property type="entry name" value="TRANSCRIPTIONAL REGULATOR, GNTR FAMILY"/>
    <property type="match status" value="1"/>
</dbReference>
<gene>
    <name evidence="5" type="ORF">SAMN04488011_10913</name>
</gene>
<name>A0A1H8L189_9RHOB</name>
<dbReference type="SUPFAM" id="SSF48008">
    <property type="entry name" value="GntR ligand-binding domain-like"/>
    <property type="match status" value="1"/>
</dbReference>
<dbReference type="InterPro" id="IPR036390">
    <property type="entry name" value="WH_DNA-bd_sf"/>
</dbReference>
<evidence type="ECO:0000259" key="4">
    <source>
        <dbReference type="SMART" id="SM00895"/>
    </source>
</evidence>
<accession>A0A1H8L189</accession>
<organism evidence="5 6">
    <name type="scientific">Palleronia pelagia</name>
    <dbReference type="NCBI Taxonomy" id="387096"/>
    <lineage>
        <taxon>Bacteria</taxon>
        <taxon>Pseudomonadati</taxon>
        <taxon>Pseudomonadota</taxon>
        <taxon>Alphaproteobacteria</taxon>
        <taxon>Rhodobacterales</taxon>
        <taxon>Roseobacteraceae</taxon>
        <taxon>Palleronia</taxon>
    </lineage>
</organism>
<keyword evidence="1" id="KW-0805">Transcription regulation</keyword>
<evidence type="ECO:0000313" key="5">
    <source>
        <dbReference type="EMBL" id="SEN98428.1"/>
    </source>
</evidence>